<dbReference type="GO" id="GO:0005666">
    <property type="term" value="C:RNA polymerase III complex"/>
    <property type="evidence" value="ECO:0007669"/>
    <property type="project" value="UniProtKB-UniRule"/>
</dbReference>
<protein>
    <recommendedName>
        <fullName evidence="1">DNA-directed RNA polymerase III subunit RPC3</fullName>
        <shortName evidence="1">RNA polymerase III subunit C3</shortName>
    </recommendedName>
</protein>
<dbReference type="InterPro" id="IPR039748">
    <property type="entry name" value="RPC3"/>
</dbReference>
<dbReference type="FunFam" id="1.10.10.10:FF:000515">
    <property type="entry name" value="DNA-directed RNA polymerase III subunit rpc3"/>
    <property type="match status" value="1"/>
</dbReference>
<feature type="non-terminal residue" evidence="4">
    <location>
        <position position="1"/>
    </location>
</feature>
<dbReference type="Pfam" id="PF08221">
    <property type="entry name" value="HTH_9"/>
    <property type="match status" value="1"/>
</dbReference>
<keyword evidence="1" id="KW-0240">DNA-directed RNA polymerase</keyword>
<comment type="caution">
    <text evidence="4">The sequence shown here is derived from an EMBL/GenBank/DDBJ whole genome shotgun (WGS) entry which is preliminary data.</text>
</comment>
<dbReference type="Gene3D" id="1.10.10.10">
    <property type="entry name" value="Winged helix-like DNA-binding domain superfamily/Winged helix DNA-binding domain"/>
    <property type="match status" value="2"/>
</dbReference>
<dbReference type="AlphaFoldDB" id="S8BYI2"/>
<name>S8BYI2_9LAMI</name>
<organism evidence="4 5">
    <name type="scientific">Genlisea aurea</name>
    <dbReference type="NCBI Taxonomy" id="192259"/>
    <lineage>
        <taxon>Eukaryota</taxon>
        <taxon>Viridiplantae</taxon>
        <taxon>Streptophyta</taxon>
        <taxon>Embryophyta</taxon>
        <taxon>Tracheophyta</taxon>
        <taxon>Spermatophyta</taxon>
        <taxon>Magnoliopsida</taxon>
        <taxon>eudicotyledons</taxon>
        <taxon>Gunneridae</taxon>
        <taxon>Pentapetalae</taxon>
        <taxon>asterids</taxon>
        <taxon>lamiids</taxon>
        <taxon>Lamiales</taxon>
        <taxon>Lentibulariaceae</taxon>
        <taxon>Genlisea</taxon>
    </lineage>
</organism>
<keyword evidence="5" id="KW-1185">Reference proteome</keyword>
<feature type="region of interest" description="Disordered" evidence="2">
    <location>
        <begin position="145"/>
        <end position="188"/>
    </location>
</feature>
<evidence type="ECO:0000259" key="3">
    <source>
        <dbReference type="Pfam" id="PF08221"/>
    </source>
</evidence>
<gene>
    <name evidence="4" type="ORF">M569_17584</name>
</gene>
<comment type="subcellular location">
    <subcellularLocation>
        <location evidence="1">Nucleus</location>
    </subcellularLocation>
</comment>
<dbReference type="InterPro" id="IPR013197">
    <property type="entry name" value="RNA_pol_III_RPC82-rel_HTH"/>
</dbReference>
<evidence type="ECO:0000313" key="4">
    <source>
        <dbReference type="EMBL" id="EPS57236.1"/>
    </source>
</evidence>
<feature type="non-terminal residue" evidence="4">
    <location>
        <position position="188"/>
    </location>
</feature>
<dbReference type="OrthoDB" id="272392at2759"/>
<evidence type="ECO:0000256" key="1">
    <source>
        <dbReference type="RuleBase" id="RU367076"/>
    </source>
</evidence>
<evidence type="ECO:0000256" key="2">
    <source>
        <dbReference type="SAM" id="MobiDB-lite"/>
    </source>
</evidence>
<dbReference type="PANTHER" id="PTHR12949:SF0">
    <property type="entry name" value="DNA-DIRECTED RNA POLYMERASE III SUBUNIT RPC3"/>
    <property type="match status" value="1"/>
</dbReference>
<dbReference type="EMBL" id="AUSU01010466">
    <property type="protein sequence ID" value="EPS57236.1"/>
    <property type="molecule type" value="Genomic_DNA"/>
</dbReference>
<feature type="domain" description="RNA polymerase III subunit RPC82-related helix-turn-helix" evidence="3">
    <location>
        <begin position="2"/>
        <end position="46"/>
    </location>
</feature>
<dbReference type="GO" id="GO:0003697">
    <property type="term" value="F:single-stranded DNA binding"/>
    <property type="evidence" value="ECO:0007669"/>
    <property type="project" value="UniProtKB-UniRule"/>
</dbReference>
<accession>S8BYI2</accession>
<keyword evidence="1" id="KW-0539">Nucleus</keyword>
<evidence type="ECO:0000313" key="5">
    <source>
        <dbReference type="Proteomes" id="UP000015453"/>
    </source>
</evidence>
<keyword evidence="1" id="KW-0804">Transcription</keyword>
<comment type="subunit">
    <text evidence="1">Component of the RNA polymerase III (Pol III) complex consisting of 17 subunits.</text>
</comment>
<comment type="similarity">
    <text evidence="1">Belongs to the eukaryotic RPC3/POLR3C RNA polymerase subunit family.</text>
</comment>
<proteinExistence type="inferred from homology"/>
<dbReference type="PANTHER" id="PTHR12949">
    <property type="entry name" value="RNA POLYMERASE III DNA DIRECTED -RELATED"/>
    <property type="match status" value="1"/>
</dbReference>
<dbReference type="Proteomes" id="UP000015453">
    <property type="component" value="Unassembled WGS sequence"/>
</dbReference>
<reference evidence="4 5" key="1">
    <citation type="journal article" date="2013" name="BMC Genomics">
        <title>The miniature genome of a carnivorous plant Genlisea aurea contains a low number of genes and short non-coding sequences.</title>
        <authorList>
            <person name="Leushkin E.V."/>
            <person name="Sutormin R.A."/>
            <person name="Nabieva E.R."/>
            <person name="Penin A.A."/>
            <person name="Kondrashov A.S."/>
            <person name="Logacheva M.D."/>
        </authorList>
    </citation>
    <scope>NUCLEOTIDE SEQUENCE [LARGE SCALE GENOMIC DNA]</scope>
</reference>
<sequence>LQKVCECLLRRGVLNLAQIIRSTELNRQSVVNCLRVLIHQNCVQAFAIQEEGQPRVVTQYLALFENILHKLRASKFLQIVSDELDQNCLGIFHGMLQHGRLSINQTIDRSGQMEGSSDVVIIRESFNKLVNARFIERCPAPEPFLSQPFEEEPTQRKRGAKGAKTAPRKLTLEQRALAAAGPPESLRF</sequence>
<comment type="function">
    <text evidence="1">DNA-dependent RNA polymerase catalyzes the transcription of DNA into RNA using the four ribonucleoside triphosphates as substrates. Specific core component of RNA polymerase III which synthesizes small RNAs, such as 5S rRNA and tRNAs.</text>
</comment>
<dbReference type="InterPro" id="IPR036388">
    <property type="entry name" value="WH-like_DNA-bd_sf"/>
</dbReference>